<gene>
    <name evidence="2" type="ORF">SAMN05660472_02346</name>
</gene>
<proteinExistence type="predicted"/>
<feature type="transmembrane region" description="Helical" evidence="1">
    <location>
        <begin position="29"/>
        <end position="47"/>
    </location>
</feature>
<dbReference type="Proteomes" id="UP000198718">
    <property type="component" value="Unassembled WGS sequence"/>
</dbReference>
<feature type="transmembrane region" description="Helical" evidence="1">
    <location>
        <begin position="6"/>
        <end position="24"/>
    </location>
</feature>
<evidence type="ECO:0000313" key="2">
    <source>
        <dbReference type="EMBL" id="SDK95492.1"/>
    </source>
</evidence>
<dbReference type="RefSeq" id="WP_090553875.1">
    <property type="nucleotide sequence ID" value="NZ_FNFP01000005.1"/>
</dbReference>
<name>A0A1G9G4I1_9FIRM</name>
<accession>A0A1G9G4I1</accession>
<organism evidence="2 3">
    <name type="scientific">Natronincola ferrireducens</name>
    <dbReference type="NCBI Taxonomy" id="393762"/>
    <lineage>
        <taxon>Bacteria</taxon>
        <taxon>Bacillati</taxon>
        <taxon>Bacillota</taxon>
        <taxon>Clostridia</taxon>
        <taxon>Peptostreptococcales</taxon>
        <taxon>Natronincolaceae</taxon>
        <taxon>Natronincola</taxon>
    </lineage>
</organism>
<keyword evidence="1" id="KW-0472">Membrane</keyword>
<keyword evidence="1" id="KW-0812">Transmembrane</keyword>
<dbReference type="STRING" id="393762.SAMN05660472_02346"/>
<protein>
    <submittedName>
        <fullName evidence="2">Uncharacterized protein</fullName>
    </submittedName>
</protein>
<sequence length="134" mass="13932">MEKLTIILVSVIAALMTYYISVYLNKGAVFGSAIVTLVAGVVFPHFFPDNGATLAAMATCASYAAMVSAAKFPKIQEMIGVGTLVGLIFIATMTAFVGVGGRLGTIAAVAGLAWLGIKKVCALSSVQQKERIIE</sequence>
<feature type="transmembrane region" description="Helical" evidence="1">
    <location>
        <begin position="79"/>
        <end position="97"/>
    </location>
</feature>
<evidence type="ECO:0000313" key="3">
    <source>
        <dbReference type="Proteomes" id="UP000198718"/>
    </source>
</evidence>
<keyword evidence="3" id="KW-1185">Reference proteome</keyword>
<reference evidence="2 3" key="1">
    <citation type="submission" date="2016-10" db="EMBL/GenBank/DDBJ databases">
        <authorList>
            <person name="de Groot N.N."/>
        </authorList>
    </citation>
    <scope>NUCLEOTIDE SEQUENCE [LARGE SCALE GENOMIC DNA]</scope>
    <source>
        <strain evidence="2 3">DSM 18346</strain>
    </source>
</reference>
<evidence type="ECO:0000256" key="1">
    <source>
        <dbReference type="SAM" id="Phobius"/>
    </source>
</evidence>
<dbReference type="EMBL" id="FNFP01000005">
    <property type="protein sequence ID" value="SDK95492.1"/>
    <property type="molecule type" value="Genomic_DNA"/>
</dbReference>
<dbReference type="AlphaFoldDB" id="A0A1G9G4I1"/>
<keyword evidence="1" id="KW-1133">Transmembrane helix</keyword>
<dbReference type="OrthoDB" id="1954818at2"/>